<dbReference type="PIRSF" id="PIRSF000077">
    <property type="entry name" value="Thioredoxin"/>
    <property type="match status" value="1"/>
</dbReference>
<comment type="caution">
    <text evidence="8">The sequence shown here is derived from an EMBL/GenBank/DDBJ whole genome shotgun (WGS) entry which is preliminary data.</text>
</comment>
<feature type="domain" description="Thioredoxin" evidence="7">
    <location>
        <begin position="1"/>
        <end position="106"/>
    </location>
</feature>
<name>A0ABS8DII2_9FIRM</name>
<evidence type="ECO:0000259" key="7">
    <source>
        <dbReference type="PROSITE" id="PS51352"/>
    </source>
</evidence>
<dbReference type="PROSITE" id="PS51354">
    <property type="entry name" value="GLUTAREDOXIN_2"/>
    <property type="match status" value="1"/>
</dbReference>
<organism evidence="8 9">
    <name type="scientific">Bariatricus massiliensis</name>
    <dbReference type="NCBI Taxonomy" id="1745713"/>
    <lineage>
        <taxon>Bacteria</taxon>
        <taxon>Bacillati</taxon>
        <taxon>Bacillota</taxon>
        <taxon>Clostridia</taxon>
        <taxon>Lachnospirales</taxon>
        <taxon>Lachnospiraceae</taxon>
        <taxon>Bariatricus</taxon>
    </lineage>
</organism>
<keyword evidence="4" id="KW-1015">Disulfide bond</keyword>
<evidence type="ECO:0000313" key="8">
    <source>
        <dbReference type="EMBL" id="MCB7388248.1"/>
    </source>
</evidence>
<dbReference type="Proteomes" id="UP001299546">
    <property type="component" value="Unassembled WGS sequence"/>
</dbReference>
<dbReference type="PROSITE" id="PS51352">
    <property type="entry name" value="THIOREDOXIN_2"/>
    <property type="match status" value="1"/>
</dbReference>
<dbReference type="SUPFAM" id="SSF52833">
    <property type="entry name" value="Thioredoxin-like"/>
    <property type="match status" value="1"/>
</dbReference>
<keyword evidence="5" id="KW-0676">Redox-active center</keyword>
<evidence type="ECO:0000313" key="9">
    <source>
        <dbReference type="Proteomes" id="UP001299546"/>
    </source>
</evidence>
<gene>
    <name evidence="8" type="ORF">LIZ65_13230</name>
</gene>
<dbReference type="PANTHER" id="PTHR45663:SF11">
    <property type="entry name" value="GEO12009P1"/>
    <property type="match status" value="1"/>
</dbReference>
<evidence type="ECO:0000256" key="5">
    <source>
        <dbReference type="ARBA" id="ARBA00023284"/>
    </source>
</evidence>
<reference evidence="8 9" key="1">
    <citation type="submission" date="2021-10" db="EMBL/GenBank/DDBJ databases">
        <title>Collection of gut derived symbiotic bacterial strains cultured from healthy donors.</title>
        <authorList>
            <person name="Lin H."/>
            <person name="Littmann E."/>
            <person name="Kohout C."/>
            <person name="Pamer E.G."/>
        </authorList>
    </citation>
    <scope>NUCLEOTIDE SEQUENCE [LARGE SCALE GENOMIC DNA]</scope>
    <source>
        <strain evidence="8 9">DFI.1.165</strain>
    </source>
</reference>
<dbReference type="Pfam" id="PF00085">
    <property type="entry name" value="Thioredoxin"/>
    <property type="match status" value="1"/>
</dbReference>
<evidence type="ECO:0000256" key="1">
    <source>
        <dbReference type="ARBA" id="ARBA00008987"/>
    </source>
</evidence>
<dbReference type="InterPro" id="IPR013766">
    <property type="entry name" value="Thioredoxin_domain"/>
</dbReference>
<protein>
    <recommendedName>
        <fullName evidence="6">Thioredoxin</fullName>
    </recommendedName>
</protein>
<dbReference type="Gene3D" id="3.40.30.10">
    <property type="entry name" value="Glutaredoxin"/>
    <property type="match status" value="1"/>
</dbReference>
<accession>A0ABS8DII2</accession>
<evidence type="ECO:0000256" key="6">
    <source>
        <dbReference type="PIRNR" id="PIRNR000077"/>
    </source>
</evidence>
<keyword evidence="3" id="KW-0249">Electron transport</keyword>
<dbReference type="EMBL" id="JAJCIS010000009">
    <property type="protein sequence ID" value="MCB7388248.1"/>
    <property type="molecule type" value="Genomic_DNA"/>
</dbReference>
<sequence length="106" mass="12358">MSIKPITHDYTAEVTNERLPVVVEFYAEWCPKCQMMKDVVERLARRCRGIYIFKKVDIDICEKIAEDLGVETVPTFVIYRHGEIMGYTTGVISEKILEERIADMLR</sequence>
<keyword evidence="2" id="KW-0813">Transport</keyword>
<evidence type="ECO:0000256" key="4">
    <source>
        <dbReference type="ARBA" id="ARBA00023157"/>
    </source>
</evidence>
<dbReference type="PRINTS" id="PR00421">
    <property type="entry name" value="THIOREDOXIN"/>
</dbReference>
<dbReference type="InterPro" id="IPR036249">
    <property type="entry name" value="Thioredoxin-like_sf"/>
</dbReference>
<evidence type="ECO:0000256" key="3">
    <source>
        <dbReference type="ARBA" id="ARBA00022982"/>
    </source>
</evidence>
<keyword evidence="9" id="KW-1185">Reference proteome</keyword>
<comment type="similarity">
    <text evidence="1 6">Belongs to the thioredoxin family.</text>
</comment>
<evidence type="ECO:0000256" key="2">
    <source>
        <dbReference type="ARBA" id="ARBA00022448"/>
    </source>
</evidence>
<proteinExistence type="inferred from homology"/>
<dbReference type="PANTHER" id="PTHR45663">
    <property type="entry name" value="GEO12009P1"/>
    <property type="match status" value="1"/>
</dbReference>
<dbReference type="CDD" id="cd02947">
    <property type="entry name" value="TRX_family"/>
    <property type="match status" value="1"/>
</dbReference>
<dbReference type="InterPro" id="IPR005746">
    <property type="entry name" value="Thioredoxin"/>
</dbReference>
<dbReference type="RefSeq" id="WP_066738482.1">
    <property type="nucleotide sequence ID" value="NZ_JAJCIQ010000009.1"/>
</dbReference>